<evidence type="ECO:0000313" key="1">
    <source>
        <dbReference type="EMBL" id="KIH48695.1"/>
    </source>
</evidence>
<accession>A0A0C2FJA4</accession>
<proteinExistence type="predicted"/>
<dbReference type="AlphaFoldDB" id="A0A0C2FJA4"/>
<dbReference type="Proteomes" id="UP000054047">
    <property type="component" value="Unassembled WGS sequence"/>
</dbReference>
<gene>
    <name evidence="1" type="ORF">ANCDUO_21232</name>
</gene>
<reference evidence="1 2" key="1">
    <citation type="submission" date="2013-12" db="EMBL/GenBank/DDBJ databases">
        <title>Draft genome of the parsitic nematode Ancylostoma duodenale.</title>
        <authorList>
            <person name="Mitreva M."/>
        </authorList>
    </citation>
    <scope>NUCLEOTIDE SEQUENCE [LARGE SCALE GENOMIC DNA]</scope>
    <source>
        <strain evidence="1 2">Zhejiang</strain>
    </source>
</reference>
<name>A0A0C2FJA4_9BILA</name>
<dbReference type="EMBL" id="KN757664">
    <property type="protein sequence ID" value="KIH48695.1"/>
    <property type="molecule type" value="Genomic_DNA"/>
</dbReference>
<evidence type="ECO:0000313" key="2">
    <source>
        <dbReference type="Proteomes" id="UP000054047"/>
    </source>
</evidence>
<organism evidence="1 2">
    <name type="scientific">Ancylostoma duodenale</name>
    <dbReference type="NCBI Taxonomy" id="51022"/>
    <lineage>
        <taxon>Eukaryota</taxon>
        <taxon>Metazoa</taxon>
        <taxon>Ecdysozoa</taxon>
        <taxon>Nematoda</taxon>
        <taxon>Chromadorea</taxon>
        <taxon>Rhabditida</taxon>
        <taxon>Rhabditina</taxon>
        <taxon>Rhabditomorpha</taxon>
        <taxon>Strongyloidea</taxon>
        <taxon>Ancylostomatidae</taxon>
        <taxon>Ancylostomatinae</taxon>
        <taxon>Ancylostoma</taxon>
    </lineage>
</organism>
<keyword evidence="2" id="KW-1185">Reference proteome</keyword>
<protein>
    <submittedName>
        <fullName evidence="1">Uncharacterized protein</fullName>
    </submittedName>
</protein>
<sequence>MIQPILPWLVKRYRNTASWSEYKSILSQTAKLKEEPGSATPVIMSSAILPLAYLQLPFSSLLCCILFRC</sequence>